<dbReference type="PANTHER" id="PTHR13068:SF236">
    <property type="entry name" value="OS02G0749800 PROTEIN"/>
    <property type="match status" value="1"/>
</dbReference>
<dbReference type="GO" id="GO:0003676">
    <property type="term" value="F:nucleic acid binding"/>
    <property type="evidence" value="ECO:0007669"/>
    <property type="project" value="InterPro"/>
</dbReference>
<dbReference type="GO" id="GO:0006353">
    <property type="term" value="P:DNA-templated transcription termination"/>
    <property type="evidence" value="ECO:0007669"/>
    <property type="project" value="UniProtKB-KW"/>
</dbReference>
<dbReference type="InterPro" id="IPR003690">
    <property type="entry name" value="MTERF"/>
</dbReference>
<name>A0AAN7KBF3_9MYRT</name>
<dbReference type="Proteomes" id="UP001345219">
    <property type="component" value="Chromosome 23"/>
</dbReference>
<keyword evidence="2" id="KW-0804">Transcription</keyword>
<comment type="similarity">
    <text evidence="1">Belongs to the mTERF family.</text>
</comment>
<dbReference type="AlphaFoldDB" id="A0AAN7KBF3"/>
<reference evidence="4 5" key="1">
    <citation type="journal article" date="2023" name="Hortic Res">
        <title>Pangenome of water caltrop reveals structural variations and asymmetric subgenome divergence after allopolyploidization.</title>
        <authorList>
            <person name="Zhang X."/>
            <person name="Chen Y."/>
            <person name="Wang L."/>
            <person name="Yuan Y."/>
            <person name="Fang M."/>
            <person name="Shi L."/>
            <person name="Lu R."/>
            <person name="Comes H.P."/>
            <person name="Ma Y."/>
            <person name="Chen Y."/>
            <person name="Huang G."/>
            <person name="Zhou Y."/>
            <person name="Zheng Z."/>
            <person name="Qiu Y."/>
        </authorList>
    </citation>
    <scope>NUCLEOTIDE SEQUENCE [LARGE SCALE GENOMIC DNA]</scope>
    <source>
        <tissue evidence="4">Roots</tissue>
    </source>
</reference>
<dbReference type="FunFam" id="1.25.70.10:FF:000001">
    <property type="entry name" value="Mitochondrial transcription termination factor-like"/>
    <property type="match status" value="1"/>
</dbReference>
<comment type="caution">
    <text evidence="4">The sequence shown here is derived from an EMBL/GenBank/DDBJ whole genome shotgun (WGS) entry which is preliminary data.</text>
</comment>
<keyword evidence="3" id="KW-0809">Transit peptide</keyword>
<dbReference type="EMBL" id="JAXIOK010000009">
    <property type="protein sequence ID" value="KAK4761789.1"/>
    <property type="molecule type" value="Genomic_DNA"/>
</dbReference>
<evidence type="ECO:0000256" key="1">
    <source>
        <dbReference type="ARBA" id="ARBA00007692"/>
    </source>
</evidence>
<keyword evidence="2" id="KW-0805">Transcription regulation</keyword>
<dbReference type="PANTHER" id="PTHR13068">
    <property type="entry name" value="CGI-12 PROTEIN-RELATED"/>
    <property type="match status" value="1"/>
</dbReference>
<proteinExistence type="inferred from homology"/>
<keyword evidence="5" id="KW-1185">Reference proteome</keyword>
<accession>A0AAN7KBF3</accession>
<evidence type="ECO:0000313" key="4">
    <source>
        <dbReference type="EMBL" id="KAK4761789.1"/>
    </source>
</evidence>
<evidence type="ECO:0000256" key="3">
    <source>
        <dbReference type="ARBA" id="ARBA00022946"/>
    </source>
</evidence>
<evidence type="ECO:0000313" key="5">
    <source>
        <dbReference type="Proteomes" id="UP001345219"/>
    </source>
</evidence>
<dbReference type="Pfam" id="PF02536">
    <property type="entry name" value="mTERF"/>
    <property type="match status" value="2"/>
</dbReference>
<evidence type="ECO:0000256" key="2">
    <source>
        <dbReference type="ARBA" id="ARBA00022472"/>
    </source>
</evidence>
<dbReference type="InterPro" id="IPR038538">
    <property type="entry name" value="MTERF_sf"/>
</dbReference>
<protein>
    <submittedName>
        <fullName evidence="4">Uncharacterized protein</fullName>
    </submittedName>
</protein>
<keyword evidence="2" id="KW-0806">Transcription termination</keyword>
<gene>
    <name evidence="4" type="ORF">SAY87_029673</name>
</gene>
<sequence length="381" mass="42360">MFRSKFLRESLQLTLSISLRSISTVAPAQPPITPTAGYLVSSHGFSPDAAVALSNMSSKCGVSCIRLDSIMALFKSYGFSPATIACIFTSYPKMLCSKSEENIKTKLEFLTSSGLSGEALAHVIGNDPFILTRSLEGHIIPCFKSLIKFFGSSEDLVALFLTKRGSWALRNFSSAMELNINTLRSFGVPNSSIAKLFTLRVRALSRTPSEFRAIVDEIKGMGLDPSSMMFIYGVCSCAGMKRPRWEAKVGIFYKYGFSEAQFKALFVKQPSVMNSSMKRTEKMLNYLMNDLGLTIEYITSYPVVLMSSLERKILPRLSILFFLISEGLIKQTSIGRAIVISEAEFARFFLLPFGQKRPQILEMYQKKNESSTLLKPQPLAS</sequence>
<organism evidence="4 5">
    <name type="scientific">Trapa incisa</name>
    <dbReference type="NCBI Taxonomy" id="236973"/>
    <lineage>
        <taxon>Eukaryota</taxon>
        <taxon>Viridiplantae</taxon>
        <taxon>Streptophyta</taxon>
        <taxon>Embryophyta</taxon>
        <taxon>Tracheophyta</taxon>
        <taxon>Spermatophyta</taxon>
        <taxon>Magnoliopsida</taxon>
        <taxon>eudicotyledons</taxon>
        <taxon>Gunneridae</taxon>
        <taxon>Pentapetalae</taxon>
        <taxon>rosids</taxon>
        <taxon>malvids</taxon>
        <taxon>Myrtales</taxon>
        <taxon>Lythraceae</taxon>
        <taxon>Trapa</taxon>
    </lineage>
</organism>
<dbReference type="SMART" id="SM00733">
    <property type="entry name" value="Mterf"/>
    <property type="match status" value="4"/>
</dbReference>
<dbReference type="Gene3D" id="1.25.70.10">
    <property type="entry name" value="Transcription termination factor 3, mitochondrial"/>
    <property type="match status" value="1"/>
</dbReference>